<dbReference type="STRING" id="349064.SAMN05660429_01412"/>
<dbReference type="Proteomes" id="UP000199308">
    <property type="component" value="Unassembled WGS sequence"/>
</dbReference>
<protein>
    <submittedName>
        <fullName evidence="1">Uncharacterized protein</fullName>
    </submittedName>
</protein>
<reference evidence="1 2" key="1">
    <citation type="submission" date="2016-10" db="EMBL/GenBank/DDBJ databases">
        <authorList>
            <person name="de Groot N.N."/>
        </authorList>
    </citation>
    <scope>NUCLEOTIDE SEQUENCE [LARGE SCALE GENOMIC DNA]</scope>
    <source>
        <strain evidence="1 2">DSM 19706</strain>
    </source>
</reference>
<name>A0A1I0D879_THASX</name>
<evidence type="ECO:0000313" key="2">
    <source>
        <dbReference type="Proteomes" id="UP000199308"/>
    </source>
</evidence>
<dbReference type="EMBL" id="FOHK01000006">
    <property type="protein sequence ID" value="SET28410.1"/>
    <property type="molecule type" value="Genomic_DNA"/>
</dbReference>
<sequence length="209" mass="24657">MPLKMILTLMLFTLFSPEKEDVNHYPFFTNLEPFFKTNLSSDIYPGDKYSDTCPDGSDFMALAKHFEEGSIVYTATCFYEDEKVMIEHVWIDEEKHAEYLVDINLDKIGLYRTRLSAQHMAVAYFCDNKTSYVEIYKNSGELYAVFYDSKRRFSDISYLIEKAEFWFFANNSENVVNKNYPIVLDKCTSNLSDKRLIEYNSWTWKYKGS</sequence>
<gene>
    <name evidence="1" type="ORF">SAMN05660429_01412</name>
</gene>
<accession>A0A1I0D879</accession>
<dbReference type="RefSeq" id="WP_093328796.1">
    <property type="nucleotide sequence ID" value="NZ_AP027363.1"/>
</dbReference>
<proteinExistence type="predicted"/>
<dbReference type="AlphaFoldDB" id="A0A1I0D879"/>
<organism evidence="1 2">
    <name type="scientific">Thalassotalea agarivorans</name>
    <name type="common">Thalassomonas agarivorans</name>
    <dbReference type="NCBI Taxonomy" id="349064"/>
    <lineage>
        <taxon>Bacteria</taxon>
        <taxon>Pseudomonadati</taxon>
        <taxon>Pseudomonadota</taxon>
        <taxon>Gammaproteobacteria</taxon>
        <taxon>Alteromonadales</taxon>
        <taxon>Colwelliaceae</taxon>
        <taxon>Thalassotalea</taxon>
    </lineage>
</organism>
<evidence type="ECO:0000313" key="1">
    <source>
        <dbReference type="EMBL" id="SET28410.1"/>
    </source>
</evidence>
<keyword evidence="2" id="KW-1185">Reference proteome</keyword>